<keyword evidence="10" id="KW-0234">DNA repair</keyword>
<evidence type="ECO:0000256" key="7">
    <source>
        <dbReference type="ARBA" id="ARBA00022801"/>
    </source>
</evidence>
<dbReference type="PANTHER" id="PTHR11066">
    <property type="entry name" value="ACYL-COA THIOESTERASE"/>
    <property type="match status" value="1"/>
</dbReference>
<dbReference type="GO" id="GO:0009062">
    <property type="term" value="P:fatty acid catabolic process"/>
    <property type="evidence" value="ECO:0007669"/>
    <property type="project" value="TreeGrafter"/>
</dbReference>
<dbReference type="InterPro" id="IPR049450">
    <property type="entry name" value="ACOT8-like_C"/>
</dbReference>
<evidence type="ECO:0000256" key="9">
    <source>
        <dbReference type="ARBA" id="ARBA00023125"/>
    </source>
</evidence>
<dbReference type="InterPro" id="IPR037129">
    <property type="entry name" value="XPA_sf"/>
</dbReference>
<feature type="domain" description="XPA C-terminal" evidence="14">
    <location>
        <begin position="181"/>
        <end position="231"/>
    </location>
</feature>
<evidence type="ECO:0000259" key="14">
    <source>
        <dbReference type="Pfam" id="PF05181"/>
    </source>
</evidence>
<evidence type="ECO:0000256" key="5">
    <source>
        <dbReference type="ARBA" id="ARBA00022763"/>
    </source>
</evidence>
<dbReference type="FunFam" id="3.90.530.10:FF:000003">
    <property type="entry name" value="Dna repair rad14 protein"/>
    <property type="match status" value="1"/>
</dbReference>
<keyword evidence="9" id="KW-0238">DNA-binding</keyword>
<keyword evidence="5" id="KW-0227">DNA damage</keyword>
<comment type="caution">
    <text evidence="17">The sequence shown here is derived from an EMBL/GenBank/DDBJ whole genome shotgun (WGS) entry which is preliminary data.</text>
</comment>
<sequence length="629" mass="71653">MGDDIGRPSTPPPRVFDTFVLQSTPEHVRQIEINRLKAKAAQREKEQAVSSSSTLNSNNKRPLTTGSSGQGSQTRPVASSSKPLERDSRLGTYFEYDLSKMVNSKGGFLVQEGNEVDENRIRKEKEREKQRNVHNLDIPMFLDPERNAKCRECQCMDIDPAYLKVFNCLVCKSCQNEHPEKYSLLTKTECKEDYLLTDPELRDEEAMPHLLKANPHASTYANMMLFLRCQVEEFAWKKWGSPEALDAEFAKRTTEKKKKKNKKFEQSLRDLRRRTKEGVWQRRRDAEHKHVFSEVVAMRQGIGEQTLIAMTDDISQTEHEQIATSLEVEQIEVNLFRSKSLWLPLLARGVFGGQVISQALVSASNCVDPAFALHSLHCYFLTSASPSVPIVYSVERLRDGRSYVTRSVKAIQNGHVIFIMLCSFQRPEPWQPSHQWPMPEVPAPDLCPDEEANYSKVIQDPKSPPNLVKFFQERLSERSRSPIAIKLAKGHHVDKEGTVRYMYWMKARDIPQYEAPFQKCILAYESDLYFISTAPRIMGLKRPGKGPDSLSMNYSGLSFLILIRSSNDFDAGDWLLYEMECPRAGSGRSIVHGRMYTQQGTLVAVMSQEGVVRANIRGPPAEQKPTAKL</sequence>
<dbReference type="InterPro" id="IPR003703">
    <property type="entry name" value="Acyl_CoA_thio"/>
</dbReference>
<feature type="compositionally biased region" description="Polar residues" evidence="13">
    <location>
        <begin position="49"/>
        <end position="82"/>
    </location>
</feature>
<protein>
    <recommendedName>
        <fullName evidence="12">DNA repair protein RAD14</fullName>
    </recommendedName>
</protein>
<name>A0A9P5TJD9_GYMJU</name>
<dbReference type="InterPro" id="IPR049449">
    <property type="entry name" value="TesB_ACOT8-like_N"/>
</dbReference>
<organism evidence="17 18">
    <name type="scientific">Gymnopilus junonius</name>
    <name type="common">Spectacular rustgill mushroom</name>
    <name type="synonym">Gymnopilus spectabilis subsp. junonius</name>
    <dbReference type="NCBI Taxonomy" id="109634"/>
    <lineage>
        <taxon>Eukaryota</taxon>
        <taxon>Fungi</taxon>
        <taxon>Dikarya</taxon>
        <taxon>Basidiomycota</taxon>
        <taxon>Agaricomycotina</taxon>
        <taxon>Agaricomycetes</taxon>
        <taxon>Agaricomycetidae</taxon>
        <taxon>Agaricales</taxon>
        <taxon>Agaricineae</taxon>
        <taxon>Hymenogastraceae</taxon>
        <taxon>Gymnopilus</taxon>
    </lineage>
</organism>
<dbReference type="InterPro" id="IPR022658">
    <property type="entry name" value="XPA_CS"/>
</dbReference>
<evidence type="ECO:0000256" key="10">
    <source>
        <dbReference type="ARBA" id="ARBA00023204"/>
    </source>
</evidence>
<dbReference type="GO" id="GO:0005782">
    <property type="term" value="C:peroxisomal matrix"/>
    <property type="evidence" value="ECO:0007669"/>
    <property type="project" value="UniProtKB-SubCell"/>
</dbReference>
<dbReference type="GO" id="GO:0006637">
    <property type="term" value="P:acyl-CoA metabolic process"/>
    <property type="evidence" value="ECO:0007669"/>
    <property type="project" value="InterPro"/>
</dbReference>
<dbReference type="Gene3D" id="2.40.160.210">
    <property type="entry name" value="Acyl-CoA thioesterase, double hotdog domain"/>
    <property type="match status" value="1"/>
</dbReference>
<reference evidence="17" key="1">
    <citation type="submission" date="2020-11" db="EMBL/GenBank/DDBJ databases">
        <authorList>
            <consortium name="DOE Joint Genome Institute"/>
            <person name="Ahrendt S."/>
            <person name="Riley R."/>
            <person name="Andreopoulos W."/>
            <person name="LaButti K."/>
            <person name="Pangilinan J."/>
            <person name="Ruiz-duenas F.J."/>
            <person name="Barrasa J.M."/>
            <person name="Sanchez-Garcia M."/>
            <person name="Camarero S."/>
            <person name="Miyauchi S."/>
            <person name="Serrano A."/>
            <person name="Linde D."/>
            <person name="Babiker R."/>
            <person name="Drula E."/>
            <person name="Ayuso-Fernandez I."/>
            <person name="Pacheco R."/>
            <person name="Padilla G."/>
            <person name="Ferreira P."/>
            <person name="Barriuso J."/>
            <person name="Kellner H."/>
            <person name="Castanera R."/>
            <person name="Alfaro M."/>
            <person name="Ramirez L."/>
            <person name="Pisabarro A.G."/>
            <person name="Kuo A."/>
            <person name="Tritt A."/>
            <person name="Lipzen A."/>
            <person name="He G."/>
            <person name="Yan M."/>
            <person name="Ng V."/>
            <person name="Cullen D."/>
            <person name="Martin F."/>
            <person name="Rosso M.-N."/>
            <person name="Henrissat B."/>
            <person name="Hibbett D."/>
            <person name="Martinez A.T."/>
            <person name="Grigoriev I.V."/>
        </authorList>
    </citation>
    <scope>NUCLEOTIDE SEQUENCE</scope>
    <source>
        <strain evidence="17">AH 44721</strain>
    </source>
</reference>
<dbReference type="Gene3D" id="3.90.530.10">
    <property type="entry name" value="XPA C-terminal domain"/>
    <property type="match status" value="1"/>
</dbReference>
<evidence type="ECO:0000256" key="6">
    <source>
        <dbReference type="ARBA" id="ARBA00022771"/>
    </source>
</evidence>
<comment type="similarity">
    <text evidence="2">Belongs to the XPA family.</text>
</comment>
<feature type="domain" description="Acyl-CoA thioesterase-like N-terminal HotDog" evidence="15">
    <location>
        <begin position="346"/>
        <end position="425"/>
    </location>
</feature>
<dbReference type="CDD" id="cd03445">
    <property type="entry name" value="Thioesterase_II_repeat2"/>
    <property type="match status" value="1"/>
</dbReference>
<dbReference type="Proteomes" id="UP000724874">
    <property type="component" value="Unassembled WGS sequence"/>
</dbReference>
<dbReference type="CDD" id="cd03444">
    <property type="entry name" value="Thioesterase_II_repeat1"/>
    <property type="match status" value="1"/>
</dbReference>
<evidence type="ECO:0000313" key="18">
    <source>
        <dbReference type="Proteomes" id="UP000724874"/>
    </source>
</evidence>
<feature type="region of interest" description="Disordered" evidence="13">
    <location>
        <begin position="37"/>
        <end position="86"/>
    </location>
</feature>
<dbReference type="InterPro" id="IPR009061">
    <property type="entry name" value="DNA-bd_dom_put_sf"/>
</dbReference>
<dbReference type="Pfam" id="PF13622">
    <property type="entry name" value="4HBT_3"/>
    <property type="match status" value="1"/>
</dbReference>
<dbReference type="GO" id="GO:0005634">
    <property type="term" value="C:nucleus"/>
    <property type="evidence" value="ECO:0007669"/>
    <property type="project" value="UniProtKB-SubCell"/>
</dbReference>
<keyword evidence="4" id="KW-0479">Metal-binding</keyword>
<proteinExistence type="inferred from homology"/>
<evidence type="ECO:0000256" key="3">
    <source>
        <dbReference type="ARBA" id="ARBA00006538"/>
    </source>
</evidence>
<keyword evidence="6" id="KW-0863">Zinc-finger</keyword>
<dbReference type="InterPro" id="IPR042171">
    <property type="entry name" value="Acyl-CoA_hotdog"/>
</dbReference>
<comment type="subcellular location">
    <subcellularLocation>
        <location evidence="1">Nucleus</location>
    </subcellularLocation>
</comment>
<evidence type="ECO:0000256" key="12">
    <source>
        <dbReference type="ARBA" id="ARBA00072989"/>
    </source>
</evidence>
<dbReference type="SUPFAM" id="SSF54637">
    <property type="entry name" value="Thioesterase/thiol ester dehydrase-isomerase"/>
    <property type="match status" value="2"/>
</dbReference>
<feature type="domain" description="Acyl-CoA thioesterase-like C-terminal" evidence="16">
    <location>
        <begin position="469"/>
        <end position="612"/>
    </location>
</feature>
<dbReference type="AlphaFoldDB" id="A0A9P5TJD9"/>
<dbReference type="PANTHER" id="PTHR11066:SF34">
    <property type="entry name" value="ACYL-COENZYME A THIOESTERASE 8"/>
    <property type="match status" value="1"/>
</dbReference>
<dbReference type="PROSITE" id="PS00753">
    <property type="entry name" value="XPA_2"/>
    <property type="match status" value="1"/>
</dbReference>
<dbReference type="GO" id="GO:0008270">
    <property type="term" value="F:zinc ion binding"/>
    <property type="evidence" value="ECO:0007669"/>
    <property type="project" value="UniProtKB-KW"/>
</dbReference>
<keyword evidence="11" id="KW-0539">Nucleus</keyword>
<comment type="similarity">
    <text evidence="3">Belongs to the C/M/P thioester hydrolase family.</text>
</comment>
<dbReference type="GO" id="GO:0003684">
    <property type="term" value="F:damaged DNA binding"/>
    <property type="evidence" value="ECO:0007669"/>
    <property type="project" value="InterPro"/>
</dbReference>
<evidence type="ECO:0000256" key="11">
    <source>
        <dbReference type="ARBA" id="ARBA00023242"/>
    </source>
</evidence>
<dbReference type="OrthoDB" id="68328at2759"/>
<evidence type="ECO:0000259" key="16">
    <source>
        <dbReference type="Pfam" id="PF20789"/>
    </source>
</evidence>
<keyword evidence="18" id="KW-1185">Reference proteome</keyword>
<evidence type="ECO:0000256" key="2">
    <source>
        <dbReference type="ARBA" id="ARBA00005548"/>
    </source>
</evidence>
<dbReference type="InterPro" id="IPR022656">
    <property type="entry name" value="XPA_C"/>
</dbReference>
<dbReference type="GO" id="GO:0006289">
    <property type="term" value="P:nucleotide-excision repair"/>
    <property type="evidence" value="ECO:0007669"/>
    <property type="project" value="InterPro"/>
</dbReference>
<gene>
    <name evidence="17" type="ORF">CPB84DRAFT_1837676</name>
</gene>
<dbReference type="SUPFAM" id="SSF46955">
    <property type="entry name" value="Putative DNA-binding domain"/>
    <property type="match status" value="1"/>
</dbReference>
<evidence type="ECO:0000256" key="8">
    <source>
        <dbReference type="ARBA" id="ARBA00022833"/>
    </source>
</evidence>
<dbReference type="Pfam" id="PF20789">
    <property type="entry name" value="4HBT_3C"/>
    <property type="match status" value="1"/>
</dbReference>
<evidence type="ECO:0000259" key="15">
    <source>
        <dbReference type="Pfam" id="PF13622"/>
    </source>
</evidence>
<dbReference type="Pfam" id="PF05181">
    <property type="entry name" value="XPA_C"/>
    <property type="match status" value="1"/>
</dbReference>
<dbReference type="InterPro" id="IPR000465">
    <property type="entry name" value="XPA/RAD14"/>
</dbReference>
<accession>A0A9P5TJD9</accession>
<dbReference type="CDD" id="cd21077">
    <property type="entry name" value="DBD_Rad14"/>
    <property type="match status" value="1"/>
</dbReference>
<dbReference type="NCBIfam" id="TIGR00598">
    <property type="entry name" value="rad14"/>
    <property type="match status" value="1"/>
</dbReference>
<evidence type="ECO:0000256" key="1">
    <source>
        <dbReference type="ARBA" id="ARBA00004123"/>
    </source>
</evidence>
<evidence type="ECO:0000313" key="17">
    <source>
        <dbReference type="EMBL" id="KAF8887951.1"/>
    </source>
</evidence>
<evidence type="ECO:0000256" key="13">
    <source>
        <dbReference type="SAM" id="MobiDB-lite"/>
    </source>
</evidence>
<keyword evidence="8" id="KW-0862">Zinc</keyword>
<keyword evidence="7" id="KW-0378">Hydrolase</keyword>
<dbReference type="EMBL" id="JADNYJ010000087">
    <property type="protein sequence ID" value="KAF8887951.1"/>
    <property type="molecule type" value="Genomic_DNA"/>
</dbReference>
<evidence type="ECO:0000256" key="4">
    <source>
        <dbReference type="ARBA" id="ARBA00022723"/>
    </source>
</evidence>
<dbReference type="GO" id="GO:0047617">
    <property type="term" value="F:fatty acyl-CoA hydrolase activity"/>
    <property type="evidence" value="ECO:0007669"/>
    <property type="project" value="InterPro"/>
</dbReference>
<dbReference type="InterPro" id="IPR029069">
    <property type="entry name" value="HotDog_dom_sf"/>
</dbReference>
<feature type="compositionally biased region" description="Basic and acidic residues" evidence="13">
    <location>
        <begin position="37"/>
        <end position="47"/>
    </location>
</feature>